<evidence type="ECO:0000313" key="4">
    <source>
        <dbReference type="Proteomes" id="UP000726737"/>
    </source>
</evidence>
<proteinExistence type="predicted"/>
<dbReference type="Proteomes" id="UP000726737">
    <property type="component" value="Unassembled WGS sequence"/>
</dbReference>
<dbReference type="AlphaFoldDB" id="A0A9P6U5E5"/>
<organism evidence="3 4">
    <name type="scientific">Mortierella polycephala</name>
    <dbReference type="NCBI Taxonomy" id="41804"/>
    <lineage>
        <taxon>Eukaryota</taxon>
        <taxon>Fungi</taxon>
        <taxon>Fungi incertae sedis</taxon>
        <taxon>Mucoromycota</taxon>
        <taxon>Mortierellomycotina</taxon>
        <taxon>Mortierellomycetes</taxon>
        <taxon>Mortierellales</taxon>
        <taxon>Mortierellaceae</taxon>
        <taxon>Mortierella</taxon>
    </lineage>
</organism>
<evidence type="ECO:0000256" key="2">
    <source>
        <dbReference type="SAM" id="Phobius"/>
    </source>
</evidence>
<comment type="caution">
    <text evidence="3">The sequence shown here is derived from an EMBL/GenBank/DDBJ whole genome shotgun (WGS) entry which is preliminary data.</text>
</comment>
<dbReference type="Gene3D" id="2.120.10.80">
    <property type="entry name" value="Kelch-type beta propeller"/>
    <property type="match status" value="1"/>
</dbReference>
<accession>A0A9P6U5E5</accession>
<feature type="transmembrane region" description="Helical" evidence="2">
    <location>
        <begin position="185"/>
        <end position="206"/>
    </location>
</feature>
<reference evidence="3" key="1">
    <citation type="journal article" date="2020" name="Fungal Divers.">
        <title>Resolving the Mortierellaceae phylogeny through synthesis of multi-gene phylogenetics and phylogenomics.</title>
        <authorList>
            <person name="Vandepol N."/>
            <person name="Liber J."/>
            <person name="Desiro A."/>
            <person name="Na H."/>
            <person name="Kennedy M."/>
            <person name="Barry K."/>
            <person name="Grigoriev I.V."/>
            <person name="Miller A.N."/>
            <person name="O'Donnell K."/>
            <person name="Stajich J.E."/>
            <person name="Bonito G."/>
        </authorList>
    </citation>
    <scope>NUCLEOTIDE SEQUENCE</scope>
    <source>
        <strain evidence="3">KOD948</strain>
    </source>
</reference>
<name>A0A9P6U5E5_9FUNG</name>
<dbReference type="OrthoDB" id="2387911at2759"/>
<dbReference type="SUPFAM" id="SSF50965">
    <property type="entry name" value="Galactose oxidase, central domain"/>
    <property type="match status" value="1"/>
</dbReference>
<protein>
    <recommendedName>
        <fullName evidence="5">Kelch repeat protein</fullName>
    </recommendedName>
</protein>
<dbReference type="EMBL" id="JAAAJA010000170">
    <property type="protein sequence ID" value="KAG0259940.1"/>
    <property type="molecule type" value="Genomic_DNA"/>
</dbReference>
<evidence type="ECO:0000256" key="1">
    <source>
        <dbReference type="SAM" id="MobiDB-lite"/>
    </source>
</evidence>
<dbReference type="InterPro" id="IPR011043">
    <property type="entry name" value="Gal_Oxase/kelch_b-propeller"/>
</dbReference>
<feature type="region of interest" description="Disordered" evidence="1">
    <location>
        <begin position="396"/>
        <end position="423"/>
    </location>
</feature>
<evidence type="ECO:0000313" key="3">
    <source>
        <dbReference type="EMBL" id="KAG0259940.1"/>
    </source>
</evidence>
<evidence type="ECO:0008006" key="5">
    <source>
        <dbReference type="Google" id="ProtNLM"/>
    </source>
</evidence>
<keyword evidence="4" id="KW-1185">Reference proteome</keyword>
<gene>
    <name evidence="3" type="ORF">BG011_002293</name>
</gene>
<dbReference type="InterPro" id="IPR015915">
    <property type="entry name" value="Kelch-typ_b-propeller"/>
</dbReference>
<keyword evidence="2" id="KW-1133">Transmembrane helix</keyword>
<feature type="region of interest" description="Disordered" evidence="1">
    <location>
        <begin position="211"/>
        <end position="250"/>
    </location>
</feature>
<keyword evidence="2" id="KW-0812">Transmembrane</keyword>
<keyword evidence="2" id="KW-0472">Membrane</keyword>
<sequence length="423" mass="45244">MHSQELRHNPYKSLALLPGPRQFFHNAVVTGDNQTLVTIGFNSDDTLFVTKYDILRNTWTETQTIAPSISESRQGIHPVIDPITSLIYIAAGTFLCVLDPSTVQVNQREIPPGILLSRQFGGSVYSAARKSLMYFGGLAPGLVMDPAATHITEYDIASSTWATFITPTQSGSISGNDSHNSLGPILGGVFGTLAIVALSGIVHFYLKRKQEKAKSNQSPEPERQPLQSWDSGSKPITTKMMSGVQSQQPSEFRVRNPQSAAFGGSAPRHPQDVNAMGIVIPSPQPQQPTTHVIHESMGTLVTEKVGAAPAPPFAMGMQGQPAPGTMMYVPNAGYTPVNVTTAAALPYTAPGSQVFYSTDVNGNMYSSGYQVFEPTAPAYPTNTTYASGYTTIVSDNSAHHSDEGRTSGVVGGADQRTYVPPPL</sequence>
<feature type="compositionally biased region" description="Polar residues" evidence="1">
    <location>
        <begin position="215"/>
        <end position="250"/>
    </location>
</feature>